<dbReference type="SUPFAM" id="SSF53474">
    <property type="entry name" value="alpha/beta-Hydrolases"/>
    <property type="match status" value="1"/>
</dbReference>
<comment type="caution">
    <text evidence="2">The sequence shown here is derived from an EMBL/GenBank/DDBJ whole genome shotgun (WGS) entry which is preliminary data.</text>
</comment>
<dbReference type="RefSeq" id="WP_006960181.1">
    <property type="nucleotide sequence ID" value="NZ_CAVK010000152.1"/>
</dbReference>
<dbReference type="PANTHER" id="PTHR43798">
    <property type="entry name" value="MONOACYLGLYCEROL LIPASE"/>
    <property type="match status" value="1"/>
</dbReference>
<dbReference type="Proteomes" id="UP000013201">
    <property type="component" value="Unassembled WGS sequence"/>
</dbReference>
<dbReference type="PRINTS" id="PR00111">
    <property type="entry name" value="ABHYDROLASE"/>
</dbReference>
<gene>
    <name evidence="2" type="ORF">EBBID32_31950</name>
</gene>
<proteinExistence type="predicted"/>
<evidence type="ECO:0000259" key="1">
    <source>
        <dbReference type="Pfam" id="PF12697"/>
    </source>
</evidence>
<evidence type="ECO:0000313" key="2">
    <source>
        <dbReference type="EMBL" id="CCW18838.1"/>
    </source>
</evidence>
<name>N1MTY1_9SPHN</name>
<evidence type="ECO:0000313" key="3">
    <source>
        <dbReference type="Proteomes" id="UP000013201"/>
    </source>
</evidence>
<protein>
    <submittedName>
        <fullName evidence="2">Beta-ketoadipate enol-lactone hydrolase</fullName>
        <ecNumber evidence="2">3.1.1.24</ecNumber>
    </submittedName>
</protein>
<dbReference type="InterPro" id="IPR000073">
    <property type="entry name" value="AB_hydrolase_1"/>
</dbReference>
<dbReference type="AlphaFoldDB" id="N1MTY1"/>
<dbReference type="OrthoDB" id="5491135at2"/>
<organism evidence="2 3">
    <name type="scientific">Sphingobium indicum BiD32</name>
    <dbReference type="NCBI Taxonomy" id="1301087"/>
    <lineage>
        <taxon>Bacteria</taxon>
        <taxon>Pseudomonadati</taxon>
        <taxon>Pseudomonadota</taxon>
        <taxon>Alphaproteobacteria</taxon>
        <taxon>Sphingomonadales</taxon>
        <taxon>Sphingomonadaceae</taxon>
        <taxon>Sphingobium</taxon>
    </lineage>
</organism>
<feature type="domain" description="AB hydrolase-1" evidence="1">
    <location>
        <begin position="46"/>
        <end position="231"/>
    </location>
</feature>
<sequence length="257" mass="27581">MDTKTSDQGSKAAPLIILPGLMCDSRMFADLVDAFPAAQVIDGFYAGCDRIEAMADYALARMPARISLLGHSMGARVALELLRKAPDRVERLALVDTGVHSPRPGEREARYALRDIGRDQGMAALVADWLPPMVGFAGLRNEALMDSLYTMAVSAGLSTFEAQIEALLNRPSVDALLPTIACPTLAMVGRQDQWSPVAQHEAIVAAIPGAQLRVVEGAGHMMPAEAPQAFNTLVGEWLAMPATPDFRNISYHAKGEV</sequence>
<keyword evidence="2" id="KW-0378">Hydrolase</keyword>
<dbReference type="EMBL" id="CAVK010000152">
    <property type="protein sequence ID" value="CCW18838.1"/>
    <property type="molecule type" value="Genomic_DNA"/>
</dbReference>
<dbReference type="InterPro" id="IPR050266">
    <property type="entry name" value="AB_hydrolase_sf"/>
</dbReference>
<dbReference type="PANTHER" id="PTHR43798:SF29">
    <property type="entry name" value="AB HYDROLASE-1 DOMAIN-CONTAINING PROTEIN"/>
    <property type="match status" value="1"/>
</dbReference>
<keyword evidence="3" id="KW-1185">Reference proteome</keyword>
<dbReference type="EC" id="3.1.1.24" evidence="2"/>
<dbReference type="Gene3D" id="3.40.50.1820">
    <property type="entry name" value="alpha/beta hydrolase"/>
    <property type="match status" value="1"/>
</dbReference>
<dbReference type="InterPro" id="IPR029058">
    <property type="entry name" value="AB_hydrolase_fold"/>
</dbReference>
<dbReference type="GO" id="GO:0047570">
    <property type="term" value="F:3-oxoadipate enol-lactonase activity"/>
    <property type="evidence" value="ECO:0007669"/>
    <property type="project" value="UniProtKB-EC"/>
</dbReference>
<reference evidence="3" key="2">
    <citation type="submission" date="2013-04" db="EMBL/GenBank/DDBJ databases">
        <title>Bisphenol A degrading Sphingobium sp. strain BiD32.</title>
        <authorList>
            <person name="Nielsen J.L."/>
            <person name="Zhou N.A."/>
            <person name="Kjeldal H."/>
        </authorList>
    </citation>
    <scope>NUCLEOTIDE SEQUENCE [LARGE SCALE GENOMIC DNA]</scope>
    <source>
        <strain evidence="3">BiD32</strain>
    </source>
</reference>
<dbReference type="Pfam" id="PF12697">
    <property type="entry name" value="Abhydrolase_6"/>
    <property type="match status" value="1"/>
</dbReference>
<reference evidence="2 3" key="1">
    <citation type="submission" date="2013-03" db="EMBL/GenBank/DDBJ databases">
        <authorList>
            <person name="Le V."/>
        </authorList>
    </citation>
    <scope>NUCLEOTIDE SEQUENCE [LARGE SCALE GENOMIC DNA]</scope>
    <source>
        <strain evidence="2 3">BiD32</strain>
    </source>
</reference>
<accession>N1MTY1</accession>